<comment type="caution">
    <text evidence="2">The sequence shown here is derived from an EMBL/GenBank/DDBJ whole genome shotgun (WGS) entry which is preliminary data.</text>
</comment>
<feature type="region of interest" description="Disordered" evidence="1">
    <location>
        <begin position="1"/>
        <end position="22"/>
    </location>
</feature>
<dbReference type="AlphaFoldDB" id="A0A8S9RG63"/>
<dbReference type="Proteomes" id="UP000712600">
    <property type="component" value="Unassembled WGS sequence"/>
</dbReference>
<organism evidence="2 3">
    <name type="scientific">Brassica cretica</name>
    <name type="common">Mustard</name>
    <dbReference type="NCBI Taxonomy" id="69181"/>
    <lineage>
        <taxon>Eukaryota</taxon>
        <taxon>Viridiplantae</taxon>
        <taxon>Streptophyta</taxon>
        <taxon>Embryophyta</taxon>
        <taxon>Tracheophyta</taxon>
        <taxon>Spermatophyta</taxon>
        <taxon>Magnoliopsida</taxon>
        <taxon>eudicotyledons</taxon>
        <taxon>Gunneridae</taxon>
        <taxon>Pentapetalae</taxon>
        <taxon>rosids</taxon>
        <taxon>malvids</taxon>
        <taxon>Brassicales</taxon>
        <taxon>Brassicaceae</taxon>
        <taxon>Brassiceae</taxon>
        <taxon>Brassica</taxon>
    </lineage>
</organism>
<protein>
    <submittedName>
        <fullName evidence="2">Uncharacterized protein</fullName>
    </submittedName>
</protein>
<name>A0A8S9RG63_BRACR</name>
<feature type="compositionally biased region" description="Basic residues" evidence="1">
    <location>
        <begin position="1"/>
        <end position="10"/>
    </location>
</feature>
<evidence type="ECO:0000313" key="3">
    <source>
        <dbReference type="Proteomes" id="UP000712600"/>
    </source>
</evidence>
<evidence type="ECO:0000313" key="2">
    <source>
        <dbReference type="EMBL" id="KAF3571725.1"/>
    </source>
</evidence>
<sequence>MFSKRKSSTKSRHDCSVPDGSSSQHVDVILKVGFPAEPIDSEEVDAWQTAMDEMKPHVPVVHAQQCQKKQGQTPGILRRSCSLGTHDPQGPTFHIARRSRFHVDRFSHPTVDRHPTFIVDRCTSFDIDRYYNAYIDRSSVAKHGCDCYSQTRREWKPV</sequence>
<gene>
    <name evidence="2" type="ORF">F2Q69_00059283</name>
</gene>
<accession>A0A8S9RG63</accession>
<reference evidence="2" key="1">
    <citation type="submission" date="2019-12" db="EMBL/GenBank/DDBJ databases">
        <title>Genome sequencing and annotation of Brassica cretica.</title>
        <authorList>
            <person name="Studholme D.J."/>
            <person name="Sarris P."/>
        </authorList>
    </citation>
    <scope>NUCLEOTIDE SEQUENCE</scope>
    <source>
        <strain evidence="2">PFS-109/04</strain>
        <tissue evidence="2">Leaf</tissue>
    </source>
</reference>
<proteinExistence type="predicted"/>
<evidence type="ECO:0000256" key="1">
    <source>
        <dbReference type="SAM" id="MobiDB-lite"/>
    </source>
</evidence>
<dbReference type="EMBL" id="QGKX02000095">
    <property type="protein sequence ID" value="KAF3571725.1"/>
    <property type="molecule type" value="Genomic_DNA"/>
</dbReference>